<keyword evidence="3" id="KW-0479">Metal-binding</keyword>
<evidence type="ECO:0000256" key="1">
    <source>
        <dbReference type="ARBA" id="ARBA00004236"/>
    </source>
</evidence>
<evidence type="ECO:0000256" key="6">
    <source>
        <dbReference type="ARBA" id="ARBA00022837"/>
    </source>
</evidence>
<sequence>MTSRCISNEICSSSASFKRLEAVYTLYRANATDSMKLIILILINLFITTIGALEINSSVGKLRQKRSWVVDILKMKRGFEGSLGQLTFYVNIEECIIYGPGLDKPPVGLFDINKETKEMKVTGNVDYDHMKNFLLVFECSALKHVYERLAVEIIIEEIYEPYFSNGTYVISAEESMLQGTNLLIMPAPNKTQDALTFSVKATPNQHNVMFFLNEKRELSFRGCLDYEENKQFAVVVEAKNQEIYKPYSSTATVIINIIDKNDHIPVITGKTGTGRVKENEIGVEVYRIQVSDKDSPGSPAWRAKFKLYGAKAENFKIETNPKTNEGIVSVVKPLDFEETQELNLTVKVENEEPFFSCTVRKMHYDGQLWDVELSRNGSSFSTLSFPITVENVNEPPEFTETVKHVTVMENTPPGYLLWTINVTDQDQIQPNTHRFIKGKDIDNWVSVDLKTGEVTTAKVLDRESVFVSNSTYTVILHAVDDGIPRQTGTGTLFIHLLDENDNAPLLMNNKVTVCLPESMINITATDPDLPPFSAPFTYKIQNEKGRWRIEPLKGETVRLVKDASVYSGSYELILDIADSGGLSSKQKLTVTVHNCTGERKGYTKRAGATGTAIIFLGLLLMLCVLLLVFKCSRGSKDAEKRQVPDLEDSKAFVRSYNDEGPGCDIEEKLQKELRRPPNNHLGTNGQVIVTENDWNSHQRHQETTHMTFSHQTRTRYKESWETAEKQAFYKKSTSSADSLSQTWIILNSMIEKKLLSLQDQGKELCHYKPHPYNNEGESGDPAQLEALTLADSNFSLDDLQNAQISKFQHLAAQCRRDHVQQSFTSQSSSSLTSSINHAGGK</sequence>
<keyword evidence="8 12" id="KW-0472">Membrane</keyword>
<dbReference type="GO" id="GO:0005509">
    <property type="term" value="F:calcium ion binding"/>
    <property type="evidence" value="ECO:0007669"/>
    <property type="project" value="UniProtKB-UniRule"/>
</dbReference>
<evidence type="ECO:0000256" key="7">
    <source>
        <dbReference type="ARBA" id="ARBA00022889"/>
    </source>
</evidence>
<dbReference type="InterPro" id="IPR039808">
    <property type="entry name" value="Cadherin"/>
</dbReference>
<keyword evidence="6 10" id="KW-0106">Calcium</keyword>
<accession>A0A8T0ATT0</accession>
<feature type="domain" description="Cadherin" evidence="13">
    <location>
        <begin position="519"/>
        <end position="615"/>
    </location>
</feature>
<feature type="domain" description="Cadherin" evidence="13">
    <location>
        <begin position="277"/>
        <end position="398"/>
    </location>
</feature>
<dbReference type="GO" id="GO:0045296">
    <property type="term" value="F:cadherin binding"/>
    <property type="evidence" value="ECO:0007669"/>
    <property type="project" value="TreeGrafter"/>
</dbReference>
<evidence type="ECO:0000256" key="10">
    <source>
        <dbReference type="PROSITE-ProRule" id="PRU00043"/>
    </source>
</evidence>
<comment type="subcellular location">
    <subcellularLocation>
        <location evidence="1">Cell membrane</location>
    </subcellularLocation>
</comment>
<dbReference type="GO" id="GO:0005912">
    <property type="term" value="C:adherens junction"/>
    <property type="evidence" value="ECO:0007669"/>
    <property type="project" value="TreeGrafter"/>
</dbReference>
<evidence type="ECO:0000256" key="3">
    <source>
        <dbReference type="ARBA" id="ARBA00022723"/>
    </source>
</evidence>
<comment type="caution">
    <text evidence="14">The sequence shown here is derived from an EMBL/GenBank/DDBJ whole genome shotgun (WGS) entry which is preliminary data.</text>
</comment>
<dbReference type="FunFam" id="2.60.40.60:FF:000019">
    <property type="entry name" value="Cadherin 2"/>
    <property type="match status" value="1"/>
</dbReference>
<evidence type="ECO:0000259" key="13">
    <source>
        <dbReference type="PROSITE" id="PS50268"/>
    </source>
</evidence>
<dbReference type="EMBL" id="JABFDY010000016">
    <property type="protein sequence ID" value="KAF7695851.1"/>
    <property type="molecule type" value="Genomic_DNA"/>
</dbReference>
<dbReference type="GO" id="GO:0016342">
    <property type="term" value="C:catenin complex"/>
    <property type="evidence" value="ECO:0007669"/>
    <property type="project" value="TreeGrafter"/>
</dbReference>
<feature type="transmembrane region" description="Helical" evidence="12">
    <location>
        <begin position="608"/>
        <end position="629"/>
    </location>
</feature>
<keyword evidence="2" id="KW-1003">Cell membrane</keyword>
<keyword evidence="12" id="KW-0812">Transmembrane</keyword>
<dbReference type="InterPro" id="IPR020894">
    <property type="entry name" value="Cadherin_CS"/>
</dbReference>
<keyword evidence="9" id="KW-0325">Glycoprotein</keyword>
<evidence type="ECO:0000256" key="4">
    <source>
        <dbReference type="ARBA" id="ARBA00022729"/>
    </source>
</evidence>
<feature type="region of interest" description="Disordered" evidence="11">
    <location>
        <begin position="821"/>
        <end position="841"/>
    </location>
</feature>
<protein>
    <recommendedName>
        <fullName evidence="13">Cadherin domain-containing protein</fullName>
    </recommendedName>
</protein>
<gene>
    <name evidence="14" type="ORF">HF521_005945</name>
</gene>
<feature type="domain" description="Cadherin" evidence="13">
    <location>
        <begin position="164"/>
        <end position="267"/>
    </location>
</feature>
<dbReference type="GO" id="GO:0016339">
    <property type="term" value="P:calcium-dependent cell-cell adhesion via plasma membrane cell adhesion molecules"/>
    <property type="evidence" value="ECO:0007669"/>
    <property type="project" value="TreeGrafter"/>
</dbReference>
<evidence type="ECO:0000256" key="11">
    <source>
        <dbReference type="SAM" id="MobiDB-lite"/>
    </source>
</evidence>
<dbReference type="PROSITE" id="PS00232">
    <property type="entry name" value="CADHERIN_1"/>
    <property type="match status" value="2"/>
</dbReference>
<evidence type="ECO:0000313" key="14">
    <source>
        <dbReference type="EMBL" id="KAF7695851.1"/>
    </source>
</evidence>
<evidence type="ECO:0000256" key="5">
    <source>
        <dbReference type="ARBA" id="ARBA00022737"/>
    </source>
</evidence>
<dbReference type="PANTHER" id="PTHR24027:SF433">
    <property type="entry name" value="CADHERIN 27-RELATED"/>
    <property type="match status" value="1"/>
</dbReference>
<evidence type="ECO:0000313" key="15">
    <source>
        <dbReference type="Proteomes" id="UP000606274"/>
    </source>
</evidence>
<dbReference type="GO" id="GO:0007043">
    <property type="term" value="P:cell-cell junction assembly"/>
    <property type="evidence" value="ECO:0007669"/>
    <property type="project" value="TreeGrafter"/>
</dbReference>
<keyword evidence="12" id="KW-1133">Transmembrane helix</keyword>
<name>A0A8T0ATT0_SILME</name>
<reference evidence="14" key="1">
    <citation type="submission" date="2020-08" db="EMBL/GenBank/DDBJ databases">
        <title>Chromosome-level assembly of Southern catfish (Silurus meridionalis) provides insights into visual adaptation to the nocturnal and benthic lifestyles.</title>
        <authorList>
            <person name="Zhang Y."/>
            <person name="Wang D."/>
            <person name="Peng Z."/>
        </authorList>
    </citation>
    <scope>NUCLEOTIDE SEQUENCE</scope>
    <source>
        <strain evidence="14">SWU-2019-XX</strain>
        <tissue evidence="14">Muscle</tissue>
    </source>
</reference>
<dbReference type="GO" id="GO:0007156">
    <property type="term" value="P:homophilic cell adhesion via plasma membrane adhesion molecules"/>
    <property type="evidence" value="ECO:0007669"/>
    <property type="project" value="InterPro"/>
</dbReference>
<dbReference type="Pfam" id="PF00028">
    <property type="entry name" value="Cadherin"/>
    <property type="match status" value="2"/>
</dbReference>
<dbReference type="FunFam" id="2.60.40.60:FF:000095">
    <property type="entry name" value="Cadherin 13"/>
    <property type="match status" value="1"/>
</dbReference>
<feature type="domain" description="Cadherin" evidence="13">
    <location>
        <begin position="399"/>
        <end position="506"/>
    </location>
</feature>
<dbReference type="Gene3D" id="2.60.40.60">
    <property type="entry name" value="Cadherins"/>
    <property type="match status" value="4"/>
</dbReference>
<organism evidence="14 15">
    <name type="scientific">Silurus meridionalis</name>
    <name type="common">Southern catfish</name>
    <name type="synonym">Silurus soldatovi meridionalis</name>
    <dbReference type="NCBI Taxonomy" id="175797"/>
    <lineage>
        <taxon>Eukaryota</taxon>
        <taxon>Metazoa</taxon>
        <taxon>Chordata</taxon>
        <taxon>Craniata</taxon>
        <taxon>Vertebrata</taxon>
        <taxon>Euteleostomi</taxon>
        <taxon>Actinopterygii</taxon>
        <taxon>Neopterygii</taxon>
        <taxon>Teleostei</taxon>
        <taxon>Ostariophysi</taxon>
        <taxon>Siluriformes</taxon>
        <taxon>Siluridae</taxon>
        <taxon>Silurus</taxon>
    </lineage>
</organism>
<proteinExistence type="predicted"/>
<dbReference type="PANTHER" id="PTHR24027">
    <property type="entry name" value="CADHERIN-23"/>
    <property type="match status" value="1"/>
</dbReference>
<evidence type="ECO:0000256" key="8">
    <source>
        <dbReference type="ARBA" id="ARBA00023136"/>
    </source>
</evidence>
<dbReference type="InterPro" id="IPR015919">
    <property type="entry name" value="Cadherin-like_sf"/>
</dbReference>
<dbReference type="InterPro" id="IPR002126">
    <property type="entry name" value="Cadherin-like_dom"/>
</dbReference>
<dbReference type="CDD" id="cd11304">
    <property type="entry name" value="Cadherin_repeat"/>
    <property type="match status" value="4"/>
</dbReference>
<evidence type="ECO:0000256" key="9">
    <source>
        <dbReference type="ARBA" id="ARBA00023180"/>
    </source>
</evidence>
<dbReference type="PRINTS" id="PR00205">
    <property type="entry name" value="CADHERIN"/>
</dbReference>
<dbReference type="Proteomes" id="UP000606274">
    <property type="component" value="Unassembled WGS sequence"/>
</dbReference>
<dbReference type="GO" id="GO:0016477">
    <property type="term" value="P:cell migration"/>
    <property type="evidence" value="ECO:0007669"/>
    <property type="project" value="TreeGrafter"/>
</dbReference>
<evidence type="ECO:0000256" key="12">
    <source>
        <dbReference type="SAM" id="Phobius"/>
    </source>
</evidence>
<keyword evidence="7" id="KW-0130">Cell adhesion</keyword>
<dbReference type="GO" id="GO:0044331">
    <property type="term" value="P:cell-cell adhesion mediated by cadherin"/>
    <property type="evidence" value="ECO:0007669"/>
    <property type="project" value="TreeGrafter"/>
</dbReference>
<dbReference type="SUPFAM" id="SSF49313">
    <property type="entry name" value="Cadherin-like"/>
    <property type="match status" value="4"/>
</dbReference>
<keyword evidence="4" id="KW-0732">Signal</keyword>
<keyword evidence="5" id="KW-0677">Repeat</keyword>
<dbReference type="PROSITE" id="PS50268">
    <property type="entry name" value="CADHERIN_2"/>
    <property type="match status" value="4"/>
</dbReference>
<keyword evidence="15" id="KW-1185">Reference proteome</keyword>
<dbReference type="AlphaFoldDB" id="A0A8T0ATT0"/>
<evidence type="ECO:0000256" key="2">
    <source>
        <dbReference type="ARBA" id="ARBA00022475"/>
    </source>
</evidence>
<dbReference type="GO" id="GO:0008013">
    <property type="term" value="F:beta-catenin binding"/>
    <property type="evidence" value="ECO:0007669"/>
    <property type="project" value="TreeGrafter"/>
</dbReference>
<feature type="compositionally biased region" description="Low complexity" evidence="11">
    <location>
        <begin position="821"/>
        <end position="834"/>
    </location>
</feature>
<feature type="transmembrane region" description="Helical" evidence="12">
    <location>
        <begin position="37"/>
        <end position="56"/>
    </location>
</feature>
<dbReference type="GO" id="GO:0034332">
    <property type="term" value="P:adherens junction organization"/>
    <property type="evidence" value="ECO:0007669"/>
    <property type="project" value="TreeGrafter"/>
</dbReference>
<dbReference type="GO" id="GO:0000902">
    <property type="term" value="P:cell morphogenesis"/>
    <property type="evidence" value="ECO:0007669"/>
    <property type="project" value="TreeGrafter"/>
</dbReference>
<dbReference type="SMART" id="SM00112">
    <property type="entry name" value="CA"/>
    <property type="match status" value="4"/>
</dbReference>